<keyword evidence="3" id="KW-1185">Reference proteome</keyword>
<gene>
    <name evidence="2" type="ORF">ODALV1_LOCUS9727</name>
</gene>
<dbReference type="Proteomes" id="UP001642540">
    <property type="component" value="Unassembled WGS sequence"/>
</dbReference>
<dbReference type="EMBL" id="CAXLJM020000030">
    <property type="protein sequence ID" value="CAL8097743.1"/>
    <property type="molecule type" value="Genomic_DNA"/>
</dbReference>
<dbReference type="PANTHER" id="PTHR32026:SF10">
    <property type="entry name" value="METHYLTRANSFERASE-LIKE PROTEIN 24-RELATED"/>
    <property type="match status" value="1"/>
</dbReference>
<dbReference type="InterPro" id="IPR025714">
    <property type="entry name" value="Methyltranfer_dom"/>
</dbReference>
<evidence type="ECO:0000313" key="3">
    <source>
        <dbReference type="Proteomes" id="UP001642540"/>
    </source>
</evidence>
<feature type="domain" description="Methyltransferase" evidence="1">
    <location>
        <begin position="53"/>
        <end position="123"/>
    </location>
</feature>
<reference evidence="2 3" key="1">
    <citation type="submission" date="2024-08" db="EMBL/GenBank/DDBJ databases">
        <authorList>
            <person name="Cucini C."/>
            <person name="Frati F."/>
        </authorList>
    </citation>
    <scope>NUCLEOTIDE SEQUENCE [LARGE SCALE GENOMIC DNA]</scope>
</reference>
<dbReference type="InterPro" id="IPR029063">
    <property type="entry name" value="SAM-dependent_MTases_sf"/>
</dbReference>
<accession>A0ABP1QFR1</accession>
<comment type="caution">
    <text evidence="2">The sequence shown here is derived from an EMBL/GenBank/DDBJ whole genome shotgun (WGS) entry which is preliminary data.</text>
</comment>
<dbReference type="PANTHER" id="PTHR32026">
    <property type="entry name" value="METHYLTRANSFERASE-LIKE PROTEIN 24"/>
    <property type="match status" value="1"/>
</dbReference>
<sequence length="482" mass="54949">MTLCALYIFVEFKQKSEQQEIKSIVKIDKILAANSSALPRNLTKYLNLRARAYNCPNNLSLTRVGTPIRGGAYGPALVCGIERFLNGERPCVTYSFGVFSDYEFEVEIEHKTNCTIKVYDPTVSVVGKEQSKLRFQPNGSIRNLKSIMQANGHENIDILKVDTDYGFEFSEFEKLFEDFGGKLPVAQLLMEIRTFDPNNYDNVSRLFQNLELSGLRVLDYEENMYDPEFHSLRSQTSNKLVEWARKSEKKWEKDVQNRDKVLRENPMLFFNGSIATIWKLLTPSYTCPYGLTRVGRDGDGGKWVCGVERLTTGAEPCVTYSFGVSGDSSFEADLLQRTNCIIYAYDPTVQSIGKPLTPNNPRVKFHQVGIGFMDTTQGNLRTLKSLMKSNGHEWIDILKIDVEGSEYPSLFRVMDDFQTIPFGQLLIEVHAWQPQNTMNLISLFKALESKGMRAFFNEPNPYDAKCYEFSFLNSQAVGTYFT</sequence>
<organism evidence="2 3">
    <name type="scientific">Orchesella dallaii</name>
    <dbReference type="NCBI Taxonomy" id="48710"/>
    <lineage>
        <taxon>Eukaryota</taxon>
        <taxon>Metazoa</taxon>
        <taxon>Ecdysozoa</taxon>
        <taxon>Arthropoda</taxon>
        <taxon>Hexapoda</taxon>
        <taxon>Collembola</taxon>
        <taxon>Entomobryomorpha</taxon>
        <taxon>Entomobryoidea</taxon>
        <taxon>Orchesellidae</taxon>
        <taxon>Orchesellinae</taxon>
        <taxon>Orchesella</taxon>
    </lineage>
</organism>
<proteinExistence type="predicted"/>
<dbReference type="Pfam" id="PF13383">
    <property type="entry name" value="Methyltransf_22"/>
    <property type="match status" value="2"/>
</dbReference>
<evidence type="ECO:0000259" key="1">
    <source>
        <dbReference type="Pfam" id="PF13383"/>
    </source>
</evidence>
<dbReference type="SUPFAM" id="SSF53335">
    <property type="entry name" value="S-adenosyl-L-methionine-dependent methyltransferases"/>
    <property type="match status" value="1"/>
</dbReference>
<evidence type="ECO:0000313" key="2">
    <source>
        <dbReference type="EMBL" id="CAL8097743.1"/>
    </source>
</evidence>
<feature type="domain" description="Methyltransferase" evidence="1">
    <location>
        <begin position="258"/>
        <end position="472"/>
    </location>
</feature>
<name>A0ABP1QFR1_9HEXA</name>
<protein>
    <recommendedName>
        <fullName evidence="1">Methyltransferase domain-containing protein</fullName>
    </recommendedName>
</protein>
<dbReference type="InterPro" id="IPR026913">
    <property type="entry name" value="METTL24"/>
</dbReference>